<evidence type="ECO:0000313" key="3">
    <source>
        <dbReference type="Proteomes" id="UP000269669"/>
    </source>
</evidence>
<dbReference type="Gene3D" id="2.40.160.20">
    <property type="match status" value="1"/>
</dbReference>
<proteinExistence type="predicted"/>
<name>A0A3R9P020_9BACT</name>
<dbReference type="RefSeq" id="WP_125486256.1">
    <property type="nucleotide sequence ID" value="NZ_RSDW01000001.1"/>
</dbReference>
<accession>A0A3R9P020</accession>
<keyword evidence="3" id="KW-1185">Reference proteome</keyword>
<reference evidence="2 3" key="1">
    <citation type="submission" date="2018-12" db="EMBL/GenBank/DDBJ databases">
        <title>Sequencing of bacterial isolates from soil warming experiment in Harvard Forest, Massachusetts, USA.</title>
        <authorList>
            <person name="Deangelis K."/>
        </authorList>
    </citation>
    <scope>NUCLEOTIDE SEQUENCE [LARGE SCALE GENOMIC DNA]</scope>
    <source>
        <strain evidence="2 3">EB153</strain>
    </source>
</reference>
<dbReference type="AlphaFoldDB" id="A0A3R9P020"/>
<feature type="signal peptide" evidence="1">
    <location>
        <begin position="1"/>
        <end position="30"/>
    </location>
</feature>
<evidence type="ECO:0008006" key="4">
    <source>
        <dbReference type="Google" id="ProtNLM"/>
    </source>
</evidence>
<keyword evidence="1" id="KW-0732">Signal</keyword>
<dbReference type="InterPro" id="IPR011250">
    <property type="entry name" value="OMP/PagP_B-barrel"/>
</dbReference>
<evidence type="ECO:0000313" key="2">
    <source>
        <dbReference type="EMBL" id="RSL17823.1"/>
    </source>
</evidence>
<organism evidence="2 3">
    <name type="scientific">Edaphobacter aggregans</name>
    <dbReference type="NCBI Taxonomy" id="570835"/>
    <lineage>
        <taxon>Bacteria</taxon>
        <taxon>Pseudomonadati</taxon>
        <taxon>Acidobacteriota</taxon>
        <taxon>Terriglobia</taxon>
        <taxon>Terriglobales</taxon>
        <taxon>Acidobacteriaceae</taxon>
        <taxon>Edaphobacter</taxon>
    </lineage>
</organism>
<evidence type="ECO:0000256" key="1">
    <source>
        <dbReference type="SAM" id="SignalP"/>
    </source>
</evidence>
<dbReference type="EMBL" id="RSDW01000001">
    <property type="protein sequence ID" value="RSL17823.1"/>
    <property type="molecule type" value="Genomic_DNA"/>
</dbReference>
<comment type="caution">
    <text evidence="2">The sequence shown here is derived from an EMBL/GenBank/DDBJ whole genome shotgun (WGS) entry which is preliminary data.</text>
</comment>
<dbReference type="Proteomes" id="UP000269669">
    <property type="component" value="Unassembled WGS sequence"/>
</dbReference>
<protein>
    <recommendedName>
        <fullName evidence="4">Outer membrane protein with beta-barrel domain</fullName>
    </recommendedName>
</protein>
<dbReference type="SUPFAM" id="SSF56925">
    <property type="entry name" value="OMPA-like"/>
    <property type="match status" value="1"/>
</dbReference>
<dbReference type="OrthoDB" id="122222at2"/>
<feature type="chain" id="PRO_5018601222" description="Outer membrane protein with beta-barrel domain" evidence="1">
    <location>
        <begin position="31"/>
        <end position="228"/>
    </location>
</feature>
<sequence length="228" mass="24955">MLNPSRLSTVRTVLFCLLAALAGSTGKAHAQAQTQTSLDRVLSRFDLGVSGTGHFTKDVSGTNYFGVHVDQHSSNTFGALVELRYTKSPWIGAQINYSYARYTQNFTNSTPPPQYIIGGAQNNASEYSIGYVAHPPHQIYGLQPFFGVGGGATVFHPTAGGGQGLPQQGAATIYYALGVERSVLSPHFGLRAQFRQAFFLAPDFYQNYLYTGQRSWTIQPGFGFYLRY</sequence>
<gene>
    <name evidence="2" type="ORF">EDE15_3372</name>
</gene>